<dbReference type="Proteomes" id="UP000183400">
    <property type="component" value="Unassembled WGS sequence"/>
</dbReference>
<keyword evidence="2" id="KW-0830">Ubiquinone</keyword>
<keyword evidence="3" id="KW-1185">Reference proteome</keyword>
<dbReference type="InterPro" id="IPR025714">
    <property type="entry name" value="Methyltranfer_dom"/>
</dbReference>
<name>A0A1H2ZQD6_9RHOB</name>
<dbReference type="Pfam" id="PF13847">
    <property type="entry name" value="Methyltransf_31"/>
    <property type="match status" value="1"/>
</dbReference>
<dbReference type="EMBL" id="FNNP01000003">
    <property type="protein sequence ID" value="SDX19606.1"/>
    <property type="molecule type" value="Genomic_DNA"/>
</dbReference>
<sequence length="210" mass="23316">MLIHPPRFWNMMARSYARRPVGNQAAYEYKLDFTASHLSSQDRLLEIGCGTGTTALIHAPNVAHIDAIDYSSEMISIAREKAKEQDVGNVNFEVSAFDCWPIPVKDQKYDAVLAMSILHLVLDLDATLDRVSNSLKEGGLLFSSTVCLEGVEKYAIPALGAIGLLPKIRVLTQEILVERMLAFGFSIEHNWRPENGSAAFIVARNGARRR</sequence>
<evidence type="ECO:0000313" key="2">
    <source>
        <dbReference type="EMBL" id="SDX19606.1"/>
    </source>
</evidence>
<evidence type="ECO:0000313" key="3">
    <source>
        <dbReference type="Proteomes" id="UP000183400"/>
    </source>
</evidence>
<dbReference type="RefSeq" id="WP_074737107.1">
    <property type="nucleotide sequence ID" value="NZ_FNNP01000003.1"/>
</dbReference>
<keyword evidence="2" id="KW-0489">Methyltransferase</keyword>
<evidence type="ECO:0000259" key="1">
    <source>
        <dbReference type="Pfam" id="PF13847"/>
    </source>
</evidence>
<dbReference type="SUPFAM" id="SSF53335">
    <property type="entry name" value="S-adenosyl-L-methionine-dependent methyltransferases"/>
    <property type="match status" value="1"/>
</dbReference>
<gene>
    <name evidence="2" type="ORF">SAMN05444358_103328</name>
</gene>
<dbReference type="STRING" id="985054.SAMN05444358_103328"/>
<dbReference type="GO" id="GO:0032259">
    <property type="term" value="P:methylation"/>
    <property type="evidence" value="ECO:0007669"/>
    <property type="project" value="UniProtKB-KW"/>
</dbReference>
<organism evidence="2 3">
    <name type="scientific">Ruegeria halocynthiae</name>
    <dbReference type="NCBI Taxonomy" id="985054"/>
    <lineage>
        <taxon>Bacteria</taxon>
        <taxon>Pseudomonadati</taxon>
        <taxon>Pseudomonadota</taxon>
        <taxon>Alphaproteobacteria</taxon>
        <taxon>Rhodobacterales</taxon>
        <taxon>Roseobacteraceae</taxon>
        <taxon>Ruegeria</taxon>
    </lineage>
</organism>
<keyword evidence="2" id="KW-0808">Transferase</keyword>
<feature type="domain" description="Methyltransferase" evidence="1">
    <location>
        <begin position="39"/>
        <end position="147"/>
    </location>
</feature>
<dbReference type="GO" id="GO:0008168">
    <property type="term" value="F:methyltransferase activity"/>
    <property type="evidence" value="ECO:0007669"/>
    <property type="project" value="UniProtKB-KW"/>
</dbReference>
<dbReference type="AlphaFoldDB" id="A0A1H2ZQD6"/>
<dbReference type="Gene3D" id="3.40.50.150">
    <property type="entry name" value="Vaccinia Virus protein VP39"/>
    <property type="match status" value="1"/>
</dbReference>
<protein>
    <submittedName>
        <fullName evidence="2">Ubiquinone/menaquinone biosynthesis C-methylase UbiE</fullName>
    </submittedName>
</protein>
<dbReference type="CDD" id="cd02440">
    <property type="entry name" value="AdoMet_MTases"/>
    <property type="match status" value="1"/>
</dbReference>
<dbReference type="PANTHER" id="PTHR43861">
    <property type="entry name" value="TRANS-ACONITATE 2-METHYLTRANSFERASE-RELATED"/>
    <property type="match status" value="1"/>
</dbReference>
<dbReference type="InterPro" id="IPR029063">
    <property type="entry name" value="SAM-dependent_MTases_sf"/>
</dbReference>
<reference evidence="3" key="1">
    <citation type="submission" date="2016-10" db="EMBL/GenBank/DDBJ databases">
        <authorList>
            <person name="Varghese N."/>
            <person name="Submissions S."/>
        </authorList>
    </citation>
    <scope>NUCLEOTIDE SEQUENCE [LARGE SCALE GENOMIC DNA]</scope>
    <source>
        <strain evidence="3">DSM 27839</strain>
    </source>
</reference>
<proteinExistence type="predicted"/>
<accession>A0A1H2ZQD6</accession>
<dbReference type="OrthoDB" id="5642573at2"/>